<gene>
    <name evidence="1" type="ORF">IV203_009423</name>
    <name evidence="2" type="ORF">IV203_026025</name>
</gene>
<proteinExistence type="predicted"/>
<evidence type="ECO:0000313" key="1">
    <source>
        <dbReference type="EMBL" id="KAG7338157.1"/>
    </source>
</evidence>
<reference evidence="1" key="2">
    <citation type="submission" date="2021-04" db="EMBL/GenBank/DDBJ databases">
        <authorList>
            <person name="Podell S."/>
        </authorList>
    </citation>
    <scope>NUCLEOTIDE SEQUENCE</scope>
    <source>
        <strain evidence="1">Hildebrandi</strain>
    </source>
</reference>
<organism evidence="1 3">
    <name type="scientific">Nitzschia inconspicua</name>
    <dbReference type="NCBI Taxonomy" id="303405"/>
    <lineage>
        <taxon>Eukaryota</taxon>
        <taxon>Sar</taxon>
        <taxon>Stramenopiles</taxon>
        <taxon>Ochrophyta</taxon>
        <taxon>Bacillariophyta</taxon>
        <taxon>Bacillariophyceae</taxon>
        <taxon>Bacillariophycidae</taxon>
        <taxon>Bacillariales</taxon>
        <taxon>Bacillariaceae</taxon>
        <taxon>Nitzschia</taxon>
    </lineage>
</organism>
<dbReference type="EMBL" id="JAGRRH010000063">
    <property type="protein sequence ID" value="KAG7338157.1"/>
    <property type="molecule type" value="Genomic_DNA"/>
</dbReference>
<dbReference type="EMBL" id="JAGRRH010000010">
    <property type="protein sequence ID" value="KAG7362665.1"/>
    <property type="molecule type" value="Genomic_DNA"/>
</dbReference>
<protein>
    <submittedName>
        <fullName evidence="1">Uncharacterized protein</fullName>
    </submittedName>
</protein>
<reference evidence="1" key="1">
    <citation type="journal article" date="2021" name="Sci. Rep.">
        <title>Diploid genomic architecture of Nitzschia inconspicua, an elite biomass production diatom.</title>
        <authorList>
            <person name="Oliver A."/>
            <person name="Podell S."/>
            <person name="Pinowska A."/>
            <person name="Traller J.C."/>
            <person name="Smith S.R."/>
            <person name="McClure R."/>
            <person name="Beliaev A."/>
            <person name="Bohutskyi P."/>
            <person name="Hill E.A."/>
            <person name="Rabines A."/>
            <person name="Zheng H."/>
            <person name="Allen L.Z."/>
            <person name="Kuo A."/>
            <person name="Grigoriev I.V."/>
            <person name="Allen A.E."/>
            <person name="Hazlebeck D."/>
            <person name="Allen E.E."/>
        </authorList>
    </citation>
    <scope>NUCLEOTIDE SEQUENCE</scope>
    <source>
        <strain evidence="1">Hildebrandi</strain>
    </source>
</reference>
<keyword evidence="3" id="KW-1185">Reference proteome</keyword>
<dbReference type="Proteomes" id="UP000693970">
    <property type="component" value="Unassembled WGS sequence"/>
</dbReference>
<comment type="caution">
    <text evidence="1">The sequence shown here is derived from an EMBL/GenBank/DDBJ whole genome shotgun (WGS) entry which is preliminary data.</text>
</comment>
<sequence length="94" mass="10880">MGYSNLNPFVFLEPTPIRQLYCCSMKNNHQQTTHTQRLAQQIYSVHQQSHPLPISFWRIWLDDEPLNLQQANFGPMLIAGNLSKEFAIGPEIEP</sequence>
<name>A0A9K3P8K0_9STRA</name>
<accession>A0A9K3P8K0</accession>
<dbReference type="AlphaFoldDB" id="A0A9K3P8K0"/>
<evidence type="ECO:0000313" key="2">
    <source>
        <dbReference type="EMBL" id="KAG7362665.1"/>
    </source>
</evidence>
<evidence type="ECO:0000313" key="3">
    <source>
        <dbReference type="Proteomes" id="UP000693970"/>
    </source>
</evidence>